<reference evidence="4" key="1">
    <citation type="submission" date="2017-06" db="EMBL/GenBank/DDBJ databases">
        <authorList>
            <person name="Varghese N."/>
            <person name="Submissions S."/>
        </authorList>
    </citation>
    <scope>NUCLEOTIDE SEQUENCE [LARGE SCALE GENOMIC DNA]</scope>
    <source>
        <strain evidence="4">NKM1</strain>
    </source>
</reference>
<gene>
    <name evidence="3" type="ORF">SAMN06296052_1445</name>
</gene>
<feature type="compositionally biased region" description="Pro residues" evidence="1">
    <location>
        <begin position="269"/>
        <end position="278"/>
    </location>
</feature>
<evidence type="ECO:0000259" key="2">
    <source>
        <dbReference type="Pfam" id="PF12508"/>
    </source>
</evidence>
<feature type="region of interest" description="Disordered" evidence="1">
    <location>
        <begin position="260"/>
        <end position="284"/>
    </location>
</feature>
<name>A0A239LM06_9BACT</name>
<sequence>MKKHSEAHQRRRSSLLVLPLLTLPFLAMGFWALGGGKGTEAAALPATKGLNLQLPGPQLENNLGQGKLGLYEQARRRLHKQGRMDKDGLLHLVGITNGEDEKLNGGSQNDRAANPTLALPAAGLASTVPGSLIKKDPNEEKINLRLAQLSQLVNQESPAIKAMPTQQITAGSSAAKQDTRFRQDVEKLEQMMQNMARPDRGPDPEMQQLEGMLERILDIQHPERVKERRREHSSQIVQQSFIVQPVSGAPPVTLLQAGTSSSLTTAPSPIVPGLPKPETPQAHAQNGFFGLSDMQGEAAQNANTVEAAVDETQTLTSGNTLRLRLLQDVFLAGKLLPGGSLLYGICQIRGKRLTIMINSVRLGNSVHPVSLVAYDLDGMEGLFIPGSPIRETARQEASEAVGQNLQLSSLSPSLGVQVAGAGIEAAKGLLSRQARQVKVTVKAGHLLLLRAQNPRQ</sequence>
<accession>A0A239LM06</accession>
<evidence type="ECO:0000313" key="3">
    <source>
        <dbReference type="EMBL" id="SNT30932.1"/>
    </source>
</evidence>
<evidence type="ECO:0000313" key="4">
    <source>
        <dbReference type="Proteomes" id="UP000198432"/>
    </source>
</evidence>
<keyword evidence="4" id="KW-1185">Reference proteome</keyword>
<proteinExistence type="predicted"/>
<protein>
    <submittedName>
        <fullName evidence="3">Bacteroides conjugative transposon TraM protein</fullName>
    </submittedName>
</protein>
<dbReference type="EMBL" id="FZOQ01000044">
    <property type="protein sequence ID" value="SNT30932.1"/>
    <property type="molecule type" value="Genomic_DNA"/>
</dbReference>
<organism evidence="3 4">
    <name type="scientific">Pontibacter ummariensis</name>
    <dbReference type="NCBI Taxonomy" id="1610492"/>
    <lineage>
        <taxon>Bacteria</taxon>
        <taxon>Pseudomonadati</taxon>
        <taxon>Bacteroidota</taxon>
        <taxon>Cytophagia</taxon>
        <taxon>Cytophagales</taxon>
        <taxon>Hymenobacteraceae</taxon>
        <taxon>Pontibacter</taxon>
    </lineage>
</organism>
<dbReference type="OrthoDB" id="1453786at2"/>
<dbReference type="Pfam" id="PF12508">
    <property type="entry name" value="Transposon_TraM"/>
    <property type="match status" value="1"/>
</dbReference>
<dbReference type="RefSeq" id="WP_089321886.1">
    <property type="nucleotide sequence ID" value="NZ_FZOQ01000044.1"/>
</dbReference>
<feature type="domain" description="Conjugative transposon TraM C-terminal" evidence="2">
    <location>
        <begin position="305"/>
        <end position="450"/>
    </location>
</feature>
<dbReference type="AlphaFoldDB" id="A0A239LM06"/>
<evidence type="ECO:0000256" key="1">
    <source>
        <dbReference type="SAM" id="MobiDB-lite"/>
    </source>
</evidence>
<dbReference type="InterPro" id="IPR055407">
    <property type="entry name" value="TraM_C"/>
</dbReference>
<dbReference type="InterPro" id="IPR022187">
    <property type="entry name" value="Conjug_transposon_TraM"/>
</dbReference>
<dbReference type="Proteomes" id="UP000198432">
    <property type="component" value="Unassembled WGS sequence"/>
</dbReference>
<dbReference type="NCBIfam" id="TIGR03779">
    <property type="entry name" value="Bac_Flav_CT_M"/>
    <property type="match status" value="1"/>
</dbReference>